<gene>
    <name evidence="3" type="primary">rsmD</name>
    <name evidence="3" type="ORF">ACIB24_11970</name>
</gene>
<dbReference type="SUPFAM" id="SSF53335">
    <property type="entry name" value="S-adenosyl-L-methionine-dependent methyltransferases"/>
    <property type="match status" value="1"/>
</dbReference>
<dbReference type="CDD" id="cd02440">
    <property type="entry name" value="AdoMet_MTases"/>
    <property type="match status" value="1"/>
</dbReference>
<dbReference type="Gene3D" id="3.40.50.150">
    <property type="entry name" value="Vaccinia Virus protein VP39"/>
    <property type="match status" value="1"/>
</dbReference>
<organism evidence="3 4">
    <name type="scientific">Spongisporangium articulatum</name>
    <dbReference type="NCBI Taxonomy" id="3362603"/>
    <lineage>
        <taxon>Bacteria</taxon>
        <taxon>Bacillati</taxon>
        <taxon>Actinomycetota</taxon>
        <taxon>Actinomycetes</taxon>
        <taxon>Kineosporiales</taxon>
        <taxon>Kineosporiaceae</taxon>
        <taxon>Spongisporangium</taxon>
    </lineage>
</organism>
<keyword evidence="2 3" id="KW-0808">Transferase</keyword>
<dbReference type="PIRSF" id="PIRSF004553">
    <property type="entry name" value="CHP00095"/>
    <property type="match status" value="1"/>
</dbReference>
<dbReference type="EC" id="2.1.1.171" evidence="3"/>
<keyword evidence="4" id="KW-1185">Reference proteome</keyword>
<dbReference type="GO" id="GO:0052913">
    <property type="term" value="F:16S rRNA (guanine(966)-N(2))-methyltransferase activity"/>
    <property type="evidence" value="ECO:0007669"/>
    <property type="project" value="UniProtKB-EC"/>
</dbReference>
<keyword evidence="1 3" id="KW-0489">Methyltransferase</keyword>
<dbReference type="Pfam" id="PF03602">
    <property type="entry name" value="Cons_hypoth95"/>
    <property type="match status" value="1"/>
</dbReference>
<protein>
    <submittedName>
        <fullName evidence="3">16S rRNA (Guanine(966)-N(2))-methyltransferase RsmD</fullName>
        <ecNumber evidence="3">2.1.1.171</ecNumber>
    </submittedName>
</protein>
<dbReference type="PANTHER" id="PTHR43542">
    <property type="entry name" value="METHYLTRANSFERASE"/>
    <property type="match status" value="1"/>
</dbReference>
<reference evidence="3 4" key="1">
    <citation type="submission" date="2024-10" db="EMBL/GenBank/DDBJ databases">
        <title>The Natural Products Discovery Center: Release of the First 8490 Sequenced Strains for Exploring Actinobacteria Biosynthetic Diversity.</title>
        <authorList>
            <person name="Kalkreuter E."/>
            <person name="Kautsar S.A."/>
            <person name="Yang D."/>
            <person name="Bader C.D."/>
            <person name="Teijaro C.N."/>
            <person name="Fluegel L."/>
            <person name="Davis C.M."/>
            <person name="Simpson J.R."/>
            <person name="Lauterbach L."/>
            <person name="Steele A.D."/>
            <person name="Gui C."/>
            <person name="Meng S."/>
            <person name="Li G."/>
            <person name="Viehrig K."/>
            <person name="Ye F."/>
            <person name="Su P."/>
            <person name="Kiefer A.F."/>
            <person name="Nichols A."/>
            <person name="Cepeda A.J."/>
            <person name="Yan W."/>
            <person name="Fan B."/>
            <person name="Jiang Y."/>
            <person name="Adhikari A."/>
            <person name="Zheng C.-J."/>
            <person name="Schuster L."/>
            <person name="Cowan T.M."/>
            <person name="Smanski M.J."/>
            <person name="Chevrette M.G."/>
            <person name="De Carvalho L.P.S."/>
            <person name="Shen B."/>
        </authorList>
    </citation>
    <scope>NUCLEOTIDE SEQUENCE [LARGE SCALE GENOMIC DNA]</scope>
    <source>
        <strain evidence="3 4">NPDC049639</strain>
    </source>
</reference>
<sequence length="186" mass="19528">MTRIVAGSVGGRRLVTPKGETTRPTSERVREALFGSIESQGLLNGATVLDLYCGSGALALEAISRGAASAVLVDASREAVQAARENVAALGVQRVTVVLSSVQRYLANPAGTPSSLVFADPPYAMPQDELSGVLADLVGHGWLAAGGRLLVERSSRSVEPVWPAGVVRHDVRRYGETAVWHGRLTS</sequence>
<accession>A0ABW8APB3</accession>
<dbReference type="EMBL" id="JBITLV010000003">
    <property type="protein sequence ID" value="MFI7587782.1"/>
    <property type="molecule type" value="Genomic_DNA"/>
</dbReference>
<dbReference type="InterPro" id="IPR004398">
    <property type="entry name" value="RNA_MeTrfase_RsmD"/>
</dbReference>
<dbReference type="PANTHER" id="PTHR43542:SF1">
    <property type="entry name" value="METHYLTRANSFERASE"/>
    <property type="match status" value="1"/>
</dbReference>
<evidence type="ECO:0000313" key="4">
    <source>
        <dbReference type="Proteomes" id="UP001612915"/>
    </source>
</evidence>
<dbReference type="RefSeq" id="WP_398280102.1">
    <property type="nucleotide sequence ID" value="NZ_JBITLV010000003.1"/>
</dbReference>
<evidence type="ECO:0000313" key="3">
    <source>
        <dbReference type="EMBL" id="MFI7587782.1"/>
    </source>
</evidence>
<evidence type="ECO:0000256" key="2">
    <source>
        <dbReference type="ARBA" id="ARBA00022679"/>
    </source>
</evidence>
<proteinExistence type="predicted"/>
<dbReference type="InterPro" id="IPR029063">
    <property type="entry name" value="SAM-dependent_MTases_sf"/>
</dbReference>
<dbReference type="Proteomes" id="UP001612915">
    <property type="component" value="Unassembled WGS sequence"/>
</dbReference>
<dbReference type="NCBIfam" id="TIGR00095">
    <property type="entry name" value="16S rRNA (guanine(966)-N(2))-methyltransferase RsmD"/>
    <property type="match status" value="1"/>
</dbReference>
<evidence type="ECO:0000256" key="1">
    <source>
        <dbReference type="ARBA" id="ARBA00022603"/>
    </source>
</evidence>
<comment type="caution">
    <text evidence="3">The sequence shown here is derived from an EMBL/GenBank/DDBJ whole genome shotgun (WGS) entry which is preliminary data.</text>
</comment>
<name>A0ABW8APB3_9ACTN</name>